<keyword evidence="3" id="KW-0378">Hydrolase</keyword>
<gene>
    <name evidence="3" type="ORF">AF332_15865</name>
</gene>
<dbReference type="OrthoDB" id="9782250at2"/>
<comment type="caution">
    <text evidence="3">The sequence shown here is derived from an EMBL/GenBank/DDBJ whole genome shotgun (WGS) entry which is preliminary data.</text>
</comment>
<dbReference type="PATRIC" id="fig|1459.3.peg.3453"/>
<protein>
    <submittedName>
        <fullName evidence="3">CAAX protease</fullName>
    </submittedName>
</protein>
<dbReference type="EMBL" id="LGUF01000007">
    <property type="protein sequence ID" value="KON88133.1"/>
    <property type="molecule type" value="Genomic_DNA"/>
</dbReference>
<dbReference type="PANTHER" id="PTHR36435:SF1">
    <property type="entry name" value="CAAX AMINO TERMINAL PROTEASE FAMILY PROTEIN"/>
    <property type="match status" value="1"/>
</dbReference>
<reference evidence="4" key="1">
    <citation type="submission" date="2015-07" db="EMBL/GenBank/DDBJ databases">
        <title>Fjat-10036 dsm4.</title>
        <authorList>
            <person name="Liu B."/>
            <person name="Wang J."/>
            <person name="Zhu Y."/>
            <person name="Liu G."/>
            <person name="Chen Q."/>
            <person name="Chen Z."/>
            <person name="Lan J."/>
            <person name="Che J."/>
            <person name="Ge C."/>
            <person name="Shi H."/>
            <person name="Pan Z."/>
            <person name="Liu X."/>
        </authorList>
    </citation>
    <scope>NUCLEOTIDE SEQUENCE [LARGE SCALE GENOMIC DNA]</scope>
    <source>
        <strain evidence="4">DSM 4</strain>
    </source>
</reference>
<dbReference type="InterPro" id="IPR052710">
    <property type="entry name" value="CAAX_protease"/>
</dbReference>
<keyword evidence="1" id="KW-0812">Transmembrane</keyword>
<proteinExistence type="predicted"/>
<dbReference type="Proteomes" id="UP000037109">
    <property type="component" value="Unassembled WGS sequence"/>
</dbReference>
<accession>A0A0M0GEE5</accession>
<keyword evidence="4" id="KW-1185">Reference proteome</keyword>
<feature type="transmembrane region" description="Helical" evidence="1">
    <location>
        <begin position="213"/>
        <end position="233"/>
    </location>
</feature>
<feature type="transmembrane region" description="Helical" evidence="1">
    <location>
        <begin position="173"/>
        <end position="193"/>
    </location>
</feature>
<feature type="transmembrane region" description="Helical" evidence="1">
    <location>
        <begin position="132"/>
        <end position="152"/>
    </location>
</feature>
<dbReference type="GO" id="GO:0004175">
    <property type="term" value="F:endopeptidase activity"/>
    <property type="evidence" value="ECO:0007669"/>
    <property type="project" value="UniProtKB-ARBA"/>
</dbReference>
<dbReference type="InterPro" id="IPR003675">
    <property type="entry name" value="Rce1/LyrA-like_dom"/>
</dbReference>
<sequence>MFIRELYFQKTPWSWNQVLPLLFIVFLFVPYFIEFLLKQYLTDYLQSELYSGTLVGFIMAIIFTVSLYVIAIKPLKLNWSEVGVRPFPKKYCSSILGWTVGVFVISIFIIILMDLLISVSTANSKTESLKSHLDICTFLIGFISAAIISPLYEEIFYRGFLYRFIRSRYGITAGLLISSLIFMVVHIPTYNTLPVNLVTGLVFAWTYEKTGSIWPGIIIHGTFNGLAIILTALSS</sequence>
<evidence type="ECO:0000313" key="3">
    <source>
        <dbReference type="EMBL" id="KON88133.1"/>
    </source>
</evidence>
<feature type="transmembrane region" description="Helical" evidence="1">
    <location>
        <begin position="91"/>
        <end position="112"/>
    </location>
</feature>
<evidence type="ECO:0000259" key="2">
    <source>
        <dbReference type="Pfam" id="PF02517"/>
    </source>
</evidence>
<dbReference type="GO" id="GO:0006508">
    <property type="term" value="P:proteolysis"/>
    <property type="evidence" value="ECO:0007669"/>
    <property type="project" value="UniProtKB-KW"/>
</dbReference>
<dbReference type="AlphaFoldDB" id="A0A0M0GEE5"/>
<evidence type="ECO:0000256" key="1">
    <source>
        <dbReference type="SAM" id="Phobius"/>
    </source>
</evidence>
<feature type="domain" description="CAAX prenyl protease 2/Lysostaphin resistance protein A-like" evidence="2">
    <location>
        <begin position="138"/>
        <end position="225"/>
    </location>
</feature>
<feature type="transmembrane region" description="Helical" evidence="1">
    <location>
        <begin position="49"/>
        <end position="70"/>
    </location>
</feature>
<feature type="transmembrane region" description="Helical" evidence="1">
    <location>
        <begin position="18"/>
        <end position="37"/>
    </location>
</feature>
<dbReference type="RefSeq" id="WP_053435506.1">
    <property type="nucleotide sequence ID" value="NZ_LGUF01000007.1"/>
</dbReference>
<organism evidence="3 4">
    <name type="scientific">Sporosarcina globispora</name>
    <name type="common">Bacillus globisporus</name>
    <dbReference type="NCBI Taxonomy" id="1459"/>
    <lineage>
        <taxon>Bacteria</taxon>
        <taxon>Bacillati</taxon>
        <taxon>Bacillota</taxon>
        <taxon>Bacilli</taxon>
        <taxon>Bacillales</taxon>
        <taxon>Caryophanaceae</taxon>
        <taxon>Sporosarcina</taxon>
    </lineage>
</organism>
<dbReference type="GO" id="GO:0080120">
    <property type="term" value="P:CAAX-box protein maturation"/>
    <property type="evidence" value="ECO:0007669"/>
    <property type="project" value="UniProtKB-ARBA"/>
</dbReference>
<dbReference type="PANTHER" id="PTHR36435">
    <property type="entry name" value="SLR1288 PROTEIN"/>
    <property type="match status" value="1"/>
</dbReference>
<name>A0A0M0GEE5_SPOGL</name>
<dbReference type="Pfam" id="PF02517">
    <property type="entry name" value="Rce1-like"/>
    <property type="match status" value="1"/>
</dbReference>
<evidence type="ECO:0000313" key="4">
    <source>
        <dbReference type="Proteomes" id="UP000037109"/>
    </source>
</evidence>
<keyword evidence="1" id="KW-0472">Membrane</keyword>
<dbReference type="STRING" id="1459.AF332_15865"/>
<keyword evidence="3" id="KW-0645">Protease</keyword>
<keyword evidence="1" id="KW-1133">Transmembrane helix</keyword>